<keyword evidence="1" id="KW-1133">Transmembrane helix</keyword>
<accession>A0A378UCR1</accession>
<gene>
    <name evidence="2" type="ORF">NCTC10313_07380</name>
</gene>
<name>A0A378UCR1_KLEPO</name>
<evidence type="ECO:0000313" key="3">
    <source>
        <dbReference type="Proteomes" id="UP000254487"/>
    </source>
</evidence>
<reference evidence="2 3" key="1">
    <citation type="submission" date="2018-06" db="EMBL/GenBank/DDBJ databases">
        <authorList>
            <consortium name="Pathogen Informatics"/>
            <person name="Doyle S."/>
        </authorList>
    </citation>
    <scope>NUCLEOTIDE SEQUENCE [LARGE SCALE GENOMIC DNA]</scope>
    <source>
        <strain evidence="2 3">NCTC10313</strain>
    </source>
</reference>
<sequence length="68" mass="7492">MSILLIIPAFLVFWLALYVGGTILVCSVSMALFLGVGVVINLWIKDPVGLFLVAVQLYTFICHTFICD</sequence>
<protein>
    <submittedName>
        <fullName evidence="2">Uncharacterized protein</fullName>
    </submittedName>
</protein>
<dbReference type="EMBL" id="UGLW01000005">
    <property type="protein sequence ID" value="STZ75188.1"/>
    <property type="molecule type" value="Genomic_DNA"/>
</dbReference>
<evidence type="ECO:0000313" key="2">
    <source>
        <dbReference type="EMBL" id="STZ75188.1"/>
    </source>
</evidence>
<proteinExistence type="predicted"/>
<keyword evidence="1" id="KW-0812">Transmembrane</keyword>
<feature type="transmembrane region" description="Helical" evidence="1">
    <location>
        <begin position="48"/>
        <end position="66"/>
    </location>
</feature>
<evidence type="ECO:0000256" key="1">
    <source>
        <dbReference type="SAM" id="Phobius"/>
    </source>
</evidence>
<dbReference type="AlphaFoldDB" id="A0A378UCR1"/>
<keyword evidence="1" id="KW-0472">Membrane</keyword>
<feature type="transmembrane region" description="Helical" evidence="1">
    <location>
        <begin position="6"/>
        <end position="36"/>
    </location>
</feature>
<dbReference type="Proteomes" id="UP000254487">
    <property type="component" value="Unassembled WGS sequence"/>
</dbReference>
<organism evidence="2 3">
    <name type="scientific">Klebsiella pneumoniae subsp. ozaenae</name>
    <dbReference type="NCBI Taxonomy" id="574"/>
    <lineage>
        <taxon>Bacteria</taxon>
        <taxon>Pseudomonadati</taxon>
        <taxon>Pseudomonadota</taxon>
        <taxon>Gammaproteobacteria</taxon>
        <taxon>Enterobacterales</taxon>
        <taxon>Enterobacteriaceae</taxon>
        <taxon>Klebsiella/Raoultella group</taxon>
        <taxon>Klebsiella</taxon>
        <taxon>Klebsiella pneumoniae complex</taxon>
    </lineage>
</organism>